<evidence type="ECO:0000313" key="1">
    <source>
        <dbReference type="EMBL" id="QTO18186.1"/>
    </source>
</evidence>
<name>A0A8A8D0D8_9BURK</name>
<accession>A0A8A8D0D8</accession>
<reference evidence="1" key="1">
    <citation type="submission" date="2014-04" db="EMBL/GenBank/DDBJ databases">
        <authorList>
            <person name="Ho Y.-N."/>
            <person name="Huang C.-C."/>
        </authorList>
    </citation>
    <scope>NUCLEOTIDE SEQUENCE</scope>
    <source>
        <strain evidence="1">869T2</strain>
    </source>
</reference>
<reference evidence="1" key="2">
    <citation type="submission" date="2021-03" db="EMBL/GenBank/DDBJ databases">
        <title>Complete genome sequence of Burkholderia seminalis 869T2.</title>
        <authorList>
            <person name="Hung S.-H."/>
            <person name="Huang C.-T."/>
            <person name="Huang C.-C."/>
            <person name="Kuo C.-H."/>
        </authorList>
    </citation>
    <scope>NUCLEOTIDE SEQUENCE</scope>
    <source>
        <strain evidence="1">869T2</strain>
    </source>
</reference>
<dbReference type="Proteomes" id="UP000027834">
    <property type="component" value="Chromosome 1"/>
</dbReference>
<proteinExistence type="predicted"/>
<dbReference type="RefSeq" id="WP_154233761.1">
    <property type="nucleotide sequence ID" value="NZ_CP072520.1"/>
</dbReference>
<organism evidence="1 2">
    <name type="scientific">Burkholderia seminalis</name>
    <dbReference type="NCBI Taxonomy" id="488731"/>
    <lineage>
        <taxon>Bacteria</taxon>
        <taxon>Pseudomonadati</taxon>
        <taxon>Pseudomonadota</taxon>
        <taxon>Betaproteobacteria</taxon>
        <taxon>Burkholderiales</taxon>
        <taxon>Burkholderiaceae</taxon>
        <taxon>Burkholderia</taxon>
        <taxon>Burkholderia cepacia complex</taxon>
    </lineage>
</organism>
<dbReference type="AlphaFoldDB" id="A0A8A8D0D8"/>
<evidence type="ECO:0000313" key="2">
    <source>
        <dbReference type="Proteomes" id="UP000027834"/>
    </source>
</evidence>
<keyword evidence="2" id="KW-1185">Reference proteome</keyword>
<sequence>MAQKTPIQLKADGQNQIESIKSGFQLGKRLGMLIVRKAGAAEIVSVLEKKDIGSLARRWW</sequence>
<protein>
    <submittedName>
        <fullName evidence="1">Uncharacterized protein</fullName>
    </submittedName>
</protein>
<gene>
    <name evidence="1" type="ORF">DT99_013970</name>
</gene>
<dbReference type="EMBL" id="CP072520">
    <property type="protein sequence ID" value="QTO18186.1"/>
    <property type="molecule type" value="Genomic_DNA"/>
</dbReference>